<gene>
    <name evidence="3" type="ORF">KILIM_019_00680</name>
</gene>
<dbReference type="EMBL" id="BAHD01000019">
    <property type="protein sequence ID" value="GAB95414.1"/>
    <property type="molecule type" value="Genomic_DNA"/>
</dbReference>
<comment type="similarity">
    <text evidence="1">Belongs to the UPF0161 family.</text>
</comment>
<dbReference type="RefSeq" id="WP_006591946.1">
    <property type="nucleotide sequence ID" value="NZ_BAHD01000019.1"/>
</dbReference>
<accession>K6X9C3</accession>
<feature type="compositionally biased region" description="Basic and acidic residues" evidence="2">
    <location>
        <begin position="120"/>
        <end position="152"/>
    </location>
</feature>
<dbReference type="Pfam" id="PF01809">
    <property type="entry name" value="YidD"/>
    <property type="match status" value="1"/>
</dbReference>
<dbReference type="NCBIfam" id="TIGR00278">
    <property type="entry name" value="membrane protein insertion efficiency factor YidD"/>
    <property type="match status" value="1"/>
</dbReference>
<dbReference type="PANTHER" id="PTHR33383">
    <property type="entry name" value="MEMBRANE PROTEIN INSERTION EFFICIENCY FACTOR-RELATED"/>
    <property type="match status" value="1"/>
</dbReference>
<keyword evidence="4" id="KW-1185">Reference proteome</keyword>
<dbReference type="AlphaFoldDB" id="K6X9C3"/>
<name>K6X9C3_9MICO</name>
<comment type="function">
    <text evidence="1">Could be involved in insertion of integral membrane proteins into the membrane.</text>
</comment>
<dbReference type="InterPro" id="IPR002696">
    <property type="entry name" value="Membr_insert_effic_factor_YidD"/>
</dbReference>
<dbReference type="Proteomes" id="UP000008366">
    <property type="component" value="Unassembled WGS sequence"/>
</dbReference>
<keyword evidence="1" id="KW-0472">Membrane</keyword>
<feature type="region of interest" description="Disordered" evidence="2">
    <location>
        <begin position="111"/>
        <end position="152"/>
    </location>
</feature>
<proteinExistence type="inferred from homology"/>
<dbReference type="PANTHER" id="PTHR33383:SF1">
    <property type="entry name" value="MEMBRANE PROTEIN INSERTION EFFICIENCY FACTOR-RELATED"/>
    <property type="match status" value="1"/>
</dbReference>
<evidence type="ECO:0000256" key="2">
    <source>
        <dbReference type="SAM" id="MobiDB-lite"/>
    </source>
</evidence>
<protein>
    <recommendedName>
        <fullName evidence="1">Putative membrane protein insertion efficiency factor</fullName>
    </recommendedName>
</protein>
<dbReference type="HAMAP" id="MF_00386">
    <property type="entry name" value="UPF0161_YidD"/>
    <property type="match status" value="1"/>
</dbReference>
<comment type="subcellular location">
    <subcellularLocation>
        <location evidence="1">Cell membrane</location>
        <topology evidence="1">Peripheral membrane protein</topology>
        <orientation evidence="1">Cytoplasmic side</orientation>
    </subcellularLocation>
</comment>
<dbReference type="SMART" id="SM01234">
    <property type="entry name" value="Haemolytic"/>
    <property type="match status" value="1"/>
</dbReference>
<dbReference type="eggNOG" id="COG0759">
    <property type="taxonomic scope" value="Bacteria"/>
</dbReference>
<dbReference type="OrthoDB" id="9801753at2"/>
<evidence type="ECO:0000313" key="3">
    <source>
        <dbReference type="EMBL" id="GAB95414.1"/>
    </source>
</evidence>
<dbReference type="STRING" id="1184609.KILIM_019_00680"/>
<evidence type="ECO:0000256" key="1">
    <source>
        <dbReference type="HAMAP-Rule" id="MF_00386"/>
    </source>
</evidence>
<sequence>MSSEGGRESSGGTAAETARETLRRWGALPLVALVRGYQLFLSPLLPSTCRFYPSCSAYSLTALRRFGPITGTWLTIRRLGRCHPWNPGGVDHVPRRGADGRPIGRAQWVAPAVGGAPTRQNDHHVSDRHTGRDDDPAPADRPRHATDERRTG</sequence>
<organism evidence="3 4">
    <name type="scientific">Kineosphaera limosa NBRC 100340</name>
    <dbReference type="NCBI Taxonomy" id="1184609"/>
    <lineage>
        <taxon>Bacteria</taxon>
        <taxon>Bacillati</taxon>
        <taxon>Actinomycetota</taxon>
        <taxon>Actinomycetes</taxon>
        <taxon>Micrococcales</taxon>
        <taxon>Dermatophilaceae</taxon>
        <taxon>Kineosphaera</taxon>
    </lineage>
</organism>
<reference evidence="3 4" key="1">
    <citation type="submission" date="2012-08" db="EMBL/GenBank/DDBJ databases">
        <title>Whole genome shotgun sequence of Kineosphaera limosa NBRC 100340.</title>
        <authorList>
            <person name="Yoshida I."/>
            <person name="Isaki S."/>
            <person name="Hosoyama A."/>
            <person name="Tsuchikane K."/>
            <person name="Katsumata H."/>
            <person name="Ando Y."/>
            <person name="Ohji S."/>
            <person name="Hamada M."/>
            <person name="Tamura T."/>
            <person name="Yamazoe A."/>
            <person name="Yamazaki S."/>
            <person name="Fujita N."/>
        </authorList>
    </citation>
    <scope>NUCLEOTIDE SEQUENCE [LARGE SCALE GENOMIC DNA]</scope>
    <source>
        <strain evidence="3 4">NBRC 100340</strain>
    </source>
</reference>
<comment type="caution">
    <text evidence="3">The sequence shown here is derived from an EMBL/GenBank/DDBJ whole genome shotgun (WGS) entry which is preliminary data.</text>
</comment>
<keyword evidence="1" id="KW-1003">Cell membrane</keyword>
<evidence type="ECO:0000313" key="4">
    <source>
        <dbReference type="Proteomes" id="UP000008366"/>
    </source>
</evidence>
<dbReference type="GO" id="GO:0005886">
    <property type="term" value="C:plasma membrane"/>
    <property type="evidence" value="ECO:0007669"/>
    <property type="project" value="UniProtKB-SubCell"/>
</dbReference>